<keyword evidence="1" id="KW-1133">Transmembrane helix</keyword>
<dbReference type="EMBL" id="CATOUU010000969">
    <property type="protein sequence ID" value="CAI9963535.1"/>
    <property type="molecule type" value="Genomic_DNA"/>
</dbReference>
<protein>
    <submittedName>
        <fullName evidence="3">EAL domain</fullName>
    </submittedName>
    <submittedName>
        <fullName evidence="4">EAL_domain</fullName>
    </submittedName>
</protein>
<name>A0AA86UM14_9EUKA</name>
<reference evidence="4 5" key="2">
    <citation type="submission" date="2024-07" db="EMBL/GenBank/DDBJ databases">
        <authorList>
            <person name="Akdeniz Z."/>
        </authorList>
    </citation>
    <scope>NUCLEOTIDE SEQUENCE [LARGE SCALE GENOMIC DNA]</scope>
</reference>
<feature type="domain" description="EAL" evidence="2">
    <location>
        <begin position="1"/>
        <end position="79"/>
    </location>
</feature>
<comment type="caution">
    <text evidence="3">The sequence shown here is derived from an EMBL/GenBank/DDBJ whole genome shotgun (WGS) entry which is preliminary data.</text>
</comment>
<evidence type="ECO:0000259" key="2">
    <source>
        <dbReference type="PROSITE" id="PS50883"/>
    </source>
</evidence>
<reference evidence="3" key="1">
    <citation type="submission" date="2023-06" db="EMBL/GenBank/DDBJ databases">
        <authorList>
            <person name="Kurt Z."/>
        </authorList>
    </citation>
    <scope>NUCLEOTIDE SEQUENCE</scope>
</reference>
<dbReference type="Proteomes" id="UP001642409">
    <property type="component" value="Unassembled WGS sequence"/>
</dbReference>
<sequence>MIYVEDVLMDYVSIDELFISKLDQFKLEAKNAVVAVVVVSIIICICQILTSLVIQKVAPMLQQKQQLKMKVKVIENDDM</sequence>
<organism evidence="3">
    <name type="scientific">Hexamita inflata</name>
    <dbReference type="NCBI Taxonomy" id="28002"/>
    <lineage>
        <taxon>Eukaryota</taxon>
        <taxon>Metamonada</taxon>
        <taxon>Diplomonadida</taxon>
        <taxon>Hexamitidae</taxon>
        <taxon>Hexamitinae</taxon>
        <taxon>Hexamita</taxon>
    </lineage>
</organism>
<accession>A0AA86UM14</accession>
<keyword evidence="5" id="KW-1185">Reference proteome</keyword>
<evidence type="ECO:0000256" key="1">
    <source>
        <dbReference type="SAM" id="Phobius"/>
    </source>
</evidence>
<gene>
    <name evidence="4" type="ORF">HINF_LOCUS27323</name>
    <name evidence="3" type="ORF">HINF_LOCUS51180</name>
</gene>
<keyword evidence="1" id="KW-0472">Membrane</keyword>
<dbReference type="InterPro" id="IPR001633">
    <property type="entry name" value="EAL_dom"/>
</dbReference>
<keyword evidence="1" id="KW-0812">Transmembrane</keyword>
<feature type="transmembrane region" description="Helical" evidence="1">
    <location>
        <begin position="32"/>
        <end position="54"/>
    </location>
</feature>
<evidence type="ECO:0000313" key="5">
    <source>
        <dbReference type="Proteomes" id="UP001642409"/>
    </source>
</evidence>
<evidence type="ECO:0000313" key="4">
    <source>
        <dbReference type="EMBL" id="CAL6020221.1"/>
    </source>
</evidence>
<evidence type="ECO:0000313" key="3">
    <source>
        <dbReference type="EMBL" id="CAI9963535.1"/>
    </source>
</evidence>
<proteinExistence type="predicted"/>
<dbReference type="EMBL" id="CAXDID020000085">
    <property type="protein sequence ID" value="CAL6020221.1"/>
    <property type="molecule type" value="Genomic_DNA"/>
</dbReference>
<dbReference type="AlphaFoldDB" id="A0AA86UM14"/>
<dbReference type="PROSITE" id="PS50883">
    <property type="entry name" value="EAL"/>
    <property type="match status" value="1"/>
</dbReference>